<dbReference type="GO" id="GO:0003824">
    <property type="term" value="F:catalytic activity"/>
    <property type="evidence" value="ECO:0007669"/>
    <property type="project" value="InterPro"/>
</dbReference>
<evidence type="ECO:0000313" key="4">
    <source>
        <dbReference type="Proteomes" id="UP000070498"/>
    </source>
</evidence>
<dbReference type="CDD" id="cd06558">
    <property type="entry name" value="crotonase-like"/>
    <property type="match status" value="1"/>
</dbReference>
<sequence length="247" mass="26201">MLDLAIENRVAILTINRPTRRNALGTELVEMLEEKFLQLGGDADIGAVVLTGAAPSFCAGSDLKELGTMDVKGMVRHEAHTARMARAIGLLDLPVIAAVEGHALGGGFILAMSCDLVVTAETAKWSLPEVPNGWLPPWGLKALASRVGMTTARRLVWGYEVLDGATACKLGVADYLTPPDGALEKAREIAGRLAALPRVAVKSTKRYFQAEVLGAAEVWDAQAGEIFAENCAHEAAAATLKKFAIKN</sequence>
<reference evidence="3 4" key="1">
    <citation type="submission" date="2015-11" db="EMBL/GenBank/DDBJ databases">
        <title>Draft genome sequence of Agrobacterium sp. R89-1.</title>
        <authorList>
            <person name="Zahradnik J."/>
            <person name="Kyslikova E."/>
            <person name="Palyzova A."/>
            <person name="Kyslik P."/>
        </authorList>
    </citation>
    <scope>NUCLEOTIDE SEQUENCE [LARGE SCALE GENOMIC DNA]</scope>
    <source>
        <strain evidence="3 4">R89-1</strain>
    </source>
</reference>
<comment type="caution">
    <text evidence="3">The sequence shown here is derived from an EMBL/GenBank/DDBJ whole genome shotgun (WGS) entry which is preliminary data.</text>
</comment>
<dbReference type="PROSITE" id="PS00166">
    <property type="entry name" value="ENOYL_COA_HYDRATASE"/>
    <property type="match status" value="1"/>
</dbReference>
<dbReference type="Proteomes" id="UP000070498">
    <property type="component" value="Unassembled WGS sequence"/>
</dbReference>
<evidence type="ECO:0000313" key="3">
    <source>
        <dbReference type="EMBL" id="KXG84131.1"/>
    </source>
</evidence>
<dbReference type="AlphaFoldDB" id="A0A135NY71"/>
<dbReference type="Gene3D" id="3.90.226.10">
    <property type="entry name" value="2-enoyl-CoA Hydratase, Chain A, domain 1"/>
    <property type="match status" value="1"/>
</dbReference>
<dbReference type="PANTHER" id="PTHR11941:SF54">
    <property type="entry name" value="ENOYL-COA HYDRATASE, MITOCHONDRIAL"/>
    <property type="match status" value="1"/>
</dbReference>
<dbReference type="RefSeq" id="WP_067650189.1">
    <property type="nucleotide sequence ID" value="NZ_KQ961030.1"/>
</dbReference>
<accession>A0A135NY71</accession>
<evidence type="ECO:0000256" key="2">
    <source>
        <dbReference type="RuleBase" id="RU003707"/>
    </source>
</evidence>
<keyword evidence="4" id="KW-1185">Reference proteome</keyword>
<organism evidence="3 4">
    <name type="scientific">Agrobacterium bohemicum</name>
    <dbReference type="NCBI Taxonomy" id="2052828"/>
    <lineage>
        <taxon>Bacteria</taxon>
        <taxon>Pseudomonadati</taxon>
        <taxon>Pseudomonadota</taxon>
        <taxon>Alphaproteobacteria</taxon>
        <taxon>Hyphomicrobiales</taxon>
        <taxon>Rhizobiaceae</taxon>
        <taxon>Rhizobium/Agrobacterium group</taxon>
        <taxon>Agrobacterium</taxon>
    </lineage>
</organism>
<dbReference type="OrthoDB" id="5730382at2"/>
<dbReference type="InterPro" id="IPR018376">
    <property type="entry name" value="Enoyl-CoA_hyd/isom_CS"/>
</dbReference>
<name>A0A135NY71_9HYPH</name>
<protein>
    <submittedName>
        <fullName evidence="3">Enoyl-CoA hydratase</fullName>
    </submittedName>
</protein>
<evidence type="ECO:0000256" key="1">
    <source>
        <dbReference type="ARBA" id="ARBA00005254"/>
    </source>
</evidence>
<dbReference type="InterPro" id="IPR029045">
    <property type="entry name" value="ClpP/crotonase-like_dom_sf"/>
</dbReference>
<proteinExistence type="inferred from homology"/>
<dbReference type="EMBL" id="LNUW01000038">
    <property type="protein sequence ID" value="KXG84131.1"/>
    <property type="molecule type" value="Genomic_DNA"/>
</dbReference>
<gene>
    <name evidence="3" type="ORF">ATO67_14095</name>
</gene>
<dbReference type="Pfam" id="PF00378">
    <property type="entry name" value="ECH_1"/>
    <property type="match status" value="1"/>
</dbReference>
<dbReference type="STRING" id="2052828.ATO67_14095"/>
<comment type="similarity">
    <text evidence="1 2">Belongs to the enoyl-CoA hydratase/isomerase family.</text>
</comment>
<dbReference type="SUPFAM" id="SSF52096">
    <property type="entry name" value="ClpP/crotonase"/>
    <property type="match status" value="1"/>
</dbReference>
<dbReference type="InterPro" id="IPR001753">
    <property type="entry name" value="Enoyl-CoA_hydra/iso"/>
</dbReference>
<dbReference type="GO" id="GO:0006635">
    <property type="term" value="P:fatty acid beta-oxidation"/>
    <property type="evidence" value="ECO:0007669"/>
    <property type="project" value="TreeGrafter"/>
</dbReference>
<dbReference type="PANTHER" id="PTHR11941">
    <property type="entry name" value="ENOYL-COA HYDRATASE-RELATED"/>
    <property type="match status" value="1"/>
</dbReference>